<organism evidence="1 2">
    <name type="scientific">Ambrosiozyma monospora</name>
    <name type="common">Yeast</name>
    <name type="synonym">Endomycopsis monosporus</name>
    <dbReference type="NCBI Taxonomy" id="43982"/>
    <lineage>
        <taxon>Eukaryota</taxon>
        <taxon>Fungi</taxon>
        <taxon>Dikarya</taxon>
        <taxon>Ascomycota</taxon>
        <taxon>Saccharomycotina</taxon>
        <taxon>Pichiomycetes</taxon>
        <taxon>Pichiales</taxon>
        <taxon>Pichiaceae</taxon>
        <taxon>Ambrosiozyma</taxon>
    </lineage>
</organism>
<gene>
    <name evidence="1" type="ORF">Amon02_000522600</name>
</gene>
<accession>A0ACB5T5A6</accession>
<name>A0ACB5T5A6_AMBMO</name>
<keyword evidence="2" id="KW-1185">Reference proteome</keyword>
<proteinExistence type="predicted"/>
<dbReference type="EMBL" id="BSXS01003802">
    <property type="protein sequence ID" value="GME81950.1"/>
    <property type="molecule type" value="Genomic_DNA"/>
</dbReference>
<dbReference type="Proteomes" id="UP001165064">
    <property type="component" value="Unassembled WGS sequence"/>
</dbReference>
<reference evidence="1" key="1">
    <citation type="submission" date="2023-04" db="EMBL/GenBank/DDBJ databases">
        <title>Ambrosiozyma monospora NBRC 10751.</title>
        <authorList>
            <person name="Ichikawa N."/>
            <person name="Sato H."/>
            <person name="Tonouchi N."/>
        </authorList>
    </citation>
    <scope>NUCLEOTIDE SEQUENCE</scope>
    <source>
        <strain evidence="1">NBRC 10751</strain>
    </source>
</reference>
<protein>
    <submittedName>
        <fullName evidence="1">Unnamed protein product</fullName>
    </submittedName>
</protein>
<evidence type="ECO:0000313" key="1">
    <source>
        <dbReference type="EMBL" id="GME81950.1"/>
    </source>
</evidence>
<evidence type="ECO:0000313" key="2">
    <source>
        <dbReference type="Proteomes" id="UP001165064"/>
    </source>
</evidence>
<sequence>MGHQRRKSSVYRLRSQGTGGIGDDGVVGVMRLEYYIENLSSSINSLNRDLVDVNKKIDTLKKQKNNDFDESQTVPSLPSTTTDLKGTMSSKIGDDDVTTEAIKDLQTLLNVKNRIQKVLDTCQTVKMLVDSGVKDMDSNNNKTDDNTLLGANVMKEGLAPTSDLNNTLIDTENFTFTIEDFQSALSILEEIIMEQVSAERKKVKDEQIRTGRKVTTKDINQSYLDTLQKMIDLLPVFKNIYSFYSVYSHFVSFLEDEKKRYLHIYNSD</sequence>
<comment type="caution">
    <text evidence="1">The sequence shown here is derived from an EMBL/GenBank/DDBJ whole genome shotgun (WGS) entry which is preliminary data.</text>
</comment>